<organism evidence="2 3">
    <name type="scientific">Rosa chinensis</name>
    <name type="common">China rose</name>
    <dbReference type="NCBI Taxonomy" id="74649"/>
    <lineage>
        <taxon>Eukaryota</taxon>
        <taxon>Viridiplantae</taxon>
        <taxon>Streptophyta</taxon>
        <taxon>Embryophyta</taxon>
        <taxon>Tracheophyta</taxon>
        <taxon>Spermatophyta</taxon>
        <taxon>Magnoliopsida</taxon>
        <taxon>eudicotyledons</taxon>
        <taxon>Gunneridae</taxon>
        <taxon>Pentapetalae</taxon>
        <taxon>rosids</taxon>
        <taxon>fabids</taxon>
        <taxon>Rosales</taxon>
        <taxon>Rosaceae</taxon>
        <taxon>Rosoideae</taxon>
        <taxon>Rosoideae incertae sedis</taxon>
        <taxon>Rosa</taxon>
    </lineage>
</organism>
<protein>
    <recommendedName>
        <fullName evidence="1">KIB1-4 beta-propeller domain-containing protein</fullName>
    </recommendedName>
</protein>
<dbReference type="InterPro" id="IPR050942">
    <property type="entry name" value="F-box_BR-signaling"/>
</dbReference>
<gene>
    <name evidence="2" type="ORF">RchiOBHm_Chr2g0173801</name>
</gene>
<evidence type="ECO:0000259" key="1">
    <source>
        <dbReference type="Pfam" id="PF03478"/>
    </source>
</evidence>
<evidence type="ECO:0000313" key="3">
    <source>
        <dbReference type="Proteomes" id="UP000238479"/>
    </source>
</evidence>
<name>A0A2P6S614_ROSCH</name>
<keyword evidence="3" id="KW-1185">Reference proteome</keyword>
<feature type="domain" description="KIB1-4 beta-propeller" evidence="1">
    <location>
        <begin position="70"/>
        <end position="348"/>
    </location>
</feature>
<comment type="caution">
    <text evidence="2">The sequence shown here is derived from an EMBL/GenBank/DDBJ whole genome shotgun (WGS) entry which is preliminary data.</text>
</comment>
<dbReference type="OMA" id="ANQRTPN"/>
<dbReference type="AlphaFoldDB" id="A0A2P6S614"/>
<evidence type="ECO:0000313" key="2">
    <source>
        <dbReference type="EMBL" id="PRQ54099.1"/>
    </source>
</evidence>
<dbReference type="Pfam" id="PF03478">
    <property type="entry name" value="Beta-prop_KIB1-4"/>
    <property type="match status" value="1"/>
</dbReference>
<sequence length="395" mass="44961">MILDKLFEPTDHLSFARVCKDWCSISRNYNIATQRWHKKGKLLPLFLVSTESESTGKTTNHELEAYNVSSGKRCYDNIHFPVTHGKRCCGSSHGWLAILDIEGICLSITLVHPFQKSVEAIKLPLLDFMTTKSLQYYDINHLKNTYQEYIRKVILSSDPILNRDNYVVVVLYGYGGSKLAFIKGGQQRWTYPDRRQSCLKDAIFYRNQVYAVGGGDGNEKILSFDVNSCNKPSKPPKANQRTPNNVLKKCAASSYLVESVEGDHLWHVRRLVSYSRRADKYIERFMVYKVAFEDKDGSVVEQVEVQSIGDETLFVGASHSIAILASNFPGCKPNSIYYATEEPYCFGDPDHKTYHISSLDDGTITEYQQNLRRHPSLHLGIPCGVWILPMFKGLF</sequence>
<dbReference type="InterPro" id="IPR005174">
    <property type="entry name" value="KIB1-4_b-propeller"/>
</dbReference>
<dbReference type="Gramene" id="PRQ54099">
    <property type="protein sequence ID" value="PRQ54099"/>
    <property type="gene ID" value="RchiOBHm_Chr2g0173801"/>
</dbReference>
<dbReference type="PANTHER" id="PTHR44259:SF93">
    <property type="entry name" value="PROTEIN, PUTATIVE (DUF295)-RELATED"/>
    <property type="match status" value="1"/>
</dbReference>
<proteinExistence type="predicted"/>
<dbReference type="EMBL" id="PDCK01000040">
    <property type="protein sequence ID" value="PRQ54099.1"/>
    <property type="molecule type" value="Genomic_DNA"/>
</dbReference>
<accession>A0A2P6S614</accession>
<dbReference type="PANTHER" id="PTHR44259">
    <property type="entry name" value="OS07G0183000 PROTEIN-RELATED"/>
    <property type="match status" value="1"/>
</dbReference>
<reference evidence="2 3" key="1">
    <citation type="journal article" date="2018" name="Nat. Genet.">
        <title>The Rosa genome provides new insights in the design of modern roses.</title>
        <authorList>
            <person name="Bendahmane M."/>
        </authorList>
    </citation>
    <scope>NUCLEOTIDE SEQUENCE [LARGE SCALE GENOMIC DNA]</scope>
    <source>
        <strain evidence="3">cv. Old Blush</strain>
    </source>
</reference>
<dbReference type="Proteomes" id="UP000238479">
    <property type="component" value="Chromosome 2"/>
</dbReference>
<dbReference type="STRING" id="74649.A0A2P6S614"/>